<reference evidence="1" key="1">
    <citation type="submission" date="2020-02" db="EMBL/GenBank/DDBJ databases">
        <authorList>
            <person name="Meier V. D."/>
        </authorList>
    </citation>
    <scope>NUCLEOTIDE SEQUENCE</scope>
    <source>
        <strain evidence="1">AVDCRST_MAG50</strain>
    </source>
</reference>
<accession>A0A6J4H509</accession>
<organism evidence="1">
    <name type="scientific">uncultured Acidimicrobiales bacterium</name>
    <dbReference type="NCBI Taxonomy" id="310071"/>
    <lineage>
        <taxon>Bacteria</taxon>
        <taxon>Bacillati</taxon>
        <taxon>Actinomycetota</taxon>
        <taxon>Acidimicrobiia</taxon>
        <taxon>Acidimicrobiales</taxon>
        <taxon>environmental samples</taxon>
    </lineage>
</organism>
<dbReference type="EMBL" id="CADCTF010000013">
    <property type="protein sequence ID" value="CAA9214517.1"/>
    <property type="molecule type" value="Genomic_DNA"/>
</dbReference>
<name>A0A6J4H509_9ACTN</name>
<gene>
    <name evidence="1" type="ORF">AVDCRST_MAG50-382</name>
</gene>
<dbReference type="AlphaFoldDB" id="A0A6J4H509"/>
<sequence>MNDGHLEDHVTGVELQIVELVERRERATVQGEPAEAARYQTEIDALQAELARTAEEITGS</sequence>
<evidence type="ECO:0000313" key="1">
    <source>
        <dbReference type="EMBL" id="CAA9214517.1"/>
    </source>
</evidence>
<protein>
    <submittedName>
        <fullName evidence="1">Uncharacterized protein</fullName>
    </submittedName>
</protein>
<proteinExistence type="predicted"/>